<keyword evidence="3" id="KW-1185">Reference proteome</keyword>
<evidence type="ECO:0000313" key="2">
    <source>
        <dbReference type="EMBL" id="GLR72742.1"/>
    </source>
</evidence>
<feature type="chain" id="PRO_5041443802" description="Lipoprotein" evidence="1">
    <location>
        <begin position="22"/>
        <end position="127"/>
    </location>
</feature>
<proteinExistence type="predicted"/>
<name>A0AA37T0R1_9ALTE</name>
<evidence type="ECO:0000313" key="3">
    <source>
        <dbReference type="Proteomes" id="UP001156601"/>
    </source>
</evidence>
<dbReference type="EMBL" id="BSOT01000012">
    <property type="protein sequence ID" value="GLR72742.1"/>
    <property type="molecule type" value="Genomic_DNA"/>
</dbReference>
<reference evidence="2" key="2">
    <citation type="submission" date="2023-01" db="EMBL/GenBank/DDBJ databases">
        <title>Draft genome sequence of Agaribacter marinus strain NBRC 110023.</title>
        <authorList>
            <person name="Sun Q."/>
            <person name="Mori K."/>
        </authorList>
    </citation>
    <scope>NUCLEOTIDE SEQUENCE</scope>
    <source>
        <strain evidence="2">NBRC 110023</strain>
    </source>
</reference>
<evidence type="ECO:0008006" key="4">
    <source>
        <dbReference type="Google" id="ProtNLM"/>
    </source>
</evidence>
<protein>
    <recommendedName>
        <fullName evidence="4">Lipoprotein</fullName>
    </recommendedName>
</protein>
<sequence>MKSFKSIVLVSSLVCSMNTFADSAASEHSVLASKHSALASSHATASTLKVASAAVAVPLVIAGSASIAVGSAINASGDKVSKTIETFDKPLVVTHTVITAGPPPNQAVKHKKSVEIVTKKTVIESTQ</sequence>
<keyword evidence="1" id="KW-0732">Signal</keyword>
<accession>A0AA37T0R1</accession>
<dbReference type="RefSeq" id="WP_284219158.1">
    <property type="nucleotide sequence ID" value="NZ_BSOT01000012.1"/>
</dbReference>
<reference evidence="2" key="1">
    <citation type="journal article" date="2014" name="Int. J. Syst. Evol. Microbiol.">
        <title>Complete genome sequence of Corynebacterium casei LMG S-19264T (=DSM 44701T), isolated from a smear-ripened cheese.</title>
        <authorList>
            <consortium name="US DOE Joint Genome Institute (JGI-PGF)"/>
            <person name="Walter F."/>
            <person name="Albersmeier A."/>
            <person name="Kalinowski J."/>
            <person name="Ruckert C."/>
        </authorList>
    </citation>
    <scope>NUCLEOTIDE SEQUENCE</scope>
    <source>
        <strain evidence="2">NBRC 110023</strain>
    </source>
</reference>
<gene>
    <name evidence="2" type="ORF">GCM10007852_36500</name>
</gene>
<dbReference type="Proteomes" id="UP001156601">
    <property type="component" value="Unassembled WGS sequence"/>
</dbReference>
<organism evidence="2 3">
    <name type="scientific">Agaribacter marinus</name>
    <dbReference type="NCBI Taxonomy" id="1431249"/>
    <lineage>
        <taxon>Bacteria</taxon>
        <taxon>Pseudomonadati</taxon>
        <taxon>Pseudomonadota</taxon>
        <taxon>Gammaproteobacteria</taxon>
        <taxon>Alteromonadales</taxon>
        <taxon>Alteromonadaceae</taxon>
        <taxon>Agaribacter</taxon>
    </lineage>
</organism>
<dbReference type="AlphaFoldDB" id="A0AA37T0R1"/>
<feature type="signal peptide" evidence="1">
    <location>
        <begin position="1"/>
        <end position="21"/>
    </location>
</feature>
<evidence type="ECO:0000256" key="1">
    <source>
        <dbReference type="SAM" id="SignalP"/>
    </source>
</evidence>
<comment type="caution">
    <text evidence="2">The sequence shown here is derived from an EMBL/GenBank/DDBJ whole genome shotgun (WGS) entry which is preliminary data.</text>
</comment>